<name>A0A4Z2IWQ2_9TELE</name>
<dbReference type="EMBL" id="SRLO01000045">
    <property type="protein sequence ID" value="TNN81712.1"/>
    <property type="molecule type" value="Genomic_DNA"/>
</dbReference>
<protein>
    <submittedName>
        <fullName evidence="1">Uncharacterized protein</fullName>
    </submittedName>
</protein>
<gene>
    <name evidence="1" type="ORF">EYF80_008158</name>
</gene>
<evidence type="ECO:0000313" key="2">
    <source>
        <dbReference type="Proteomes" id="UP000314294"/>
    </source>
</evidence>
<evidence type="ECO:0000313" key="1">
    <source>
        <dbReference type="EMBL" id="TNN81712.1"/>
    </source>
</evidence>
<proteinExistence type="predicted"/>
<keyword evidence="2" id="KW-1185">Reference proteome</keyword>
<comment type="caution">
    <text evidence="1">The sequence shown here is derived from an EMBL/GenBank/DDBJ whole genome shotgun (WGS) entry which is preliminary data.</text>
</comment>
<sequence length="101" mass="11476">MTSWYSSFLSSSRMKCHSWICLDPGLDSGLVQPRPSSPDSHRIGYRTLRSVSSVSFTQEENVFGELLECVSVVYALYEVGKKRDEQRGRACRAHPNPLRHT</sequence>
<accession>A0A4Z2IWQ2</accession>
<dbReference type="Proteomes" id="UP000314294">
    <property type="component" value="Unassembled WGS sequence"/>
</dbReference>
<organism evidence="1 2">
    <name type="scientific">Liparis tanakae</name>
    <name type="common">Tanaka's snailfish</name>
    <dbReference type="NCBI Taxonomy" id="230148"/>
    <lineage>
        <taxon>Eukaryota</taxon>
        <taxon>Metazoa</taxon>
        <taxon>Chordata</taxon>
        <taxon>Craniata</taxon>
        <taxon>Vertebrata</taxon>
        <taxon>Euteleostomi</taxon>
        <taxon>Actinopterygii</taxon>
        <taxon>Neopterygii</taxon>
        <taxon>Teleostei</taxon>
        <taxon>Neoteleostei</taxon>
        <taxon>Acanthomorphata</taxon>
        <taxon>Eupercaria</taxon>
        <taxon>Perciformes</taxon>
        <taxon>Cottioidei</taxon>
        <taxon>Cottales</taxon>
        <taxon>Liparidae</taxon>
        <taxon>Liparis</taxon>
    </lineage>
</organism>
<dbReference type="AlphaFoldDB" id="A0A4Z2IWQ2"/>
<reference evidence="1 2" key="1">
    <citation type="submission" date="2019-03" db="EMBL/GenBank/DDBJ databases">
        <title>First draft genome of Liparis tanakae, snailfish: a comprehensive survey of snailfish specific genes.</title>
        <authorList>
            <person name="Kim W."/>
            <person name="Song I."/>
            <person name="Jeong J.-H."/>
            <person name="Kim D."/>
            <person name="Kim S."/>
            <person name="Ryu S."/>
            <person name="Song J.Y."/>
            <person name="Lee S.K."/>
        </authorList>
    </citation>
    <scope>NUCLEOTIDE SEQUENCE [LARGE SCALE GENOMIC DNA]</scope>
    <source>
        <tissue evidence="1">Muscle</tissue>
    </source>
</reference>